<name>A0ABP9CED9_9PSEU</name>
<protein>
    <recommendedName>
        <fullName evidence="3">Glycoside hydrolase family 42 N-terminal domain-containing protein</fullName>
    </recommendedName>
</protein>
<keyword evidence="2" id="KW-1185">Reference proteome</keyword>
<dbReference type="PROSITE" id="PS51257">
    <property type="entry name" value="PROKAR_LIPOPROTEIN"/>
    <property type="match status" value="1"/>
</dbReference>
<proteinExistence type="predicted"/>
<reference evidence="2" key="1">
    <citation type="journal article" date="2019" name="Int. J. Syst. Evol. Microbiol.">
        <title>The Global Catalogue of Microorganisms (GCM) 10K type strain sequencing project: providing services to taxonomists for standard genome sequencing and annotation.</title>
        <authorList>
            <consortium name="The Broad Institute Genomics Platform"/>
            <consortium name="The Broad Institute Genome Sequencing Center for Infectious Disease"/>
            <person name="Wu L."/>
            <person name="Ma J."/>
        </authorList>
    </citation>
    <scope>NUCLEOTIDE SEQUENCE [LARGE SCALE GENOMIC DNA]</scope>
    <source>
        <strain evidence="2">JCM 17979</strain>
    </source>
</reference>
<dbReference type="InterPro" id="IPR017853">
    <property type="entry name" value="GH"/>
</dbReference>
<gene>
    <name evidence="1" type="ORF">GCM10023200_53040</name>
</gene>
<organism evidence="1 2">
    <name type="scientific">Actinomycetospora chlora</name>
    <dbReference type="NCBI Taxonomy" id="663608"/>
    <lineage>
        <taxon>Bacteria</taxon>
        <taxon>Bacillati</taxon>
        <taxon>Actinomycetota</taxon>
        <taxon>Actinomycetes</taxon>
        <taxon>Pseudonocardiales</taxon>
        <taxon>Pseudonocardiaceae</taxon>
        <taxon>Actinomycetospora</taxon>
    </lineage>
</organism>
<comment type="caution">
    <text evidence="1">The sequence shown here is derived from an EMBL/GenBank/DDBJ whole genome shotgun (WGS) entry which is preliminary data.</text>
</comment>
<dbReference type="RefSeq" id="WP_345423139.1">
    <property type="nucleotide sequence ID" value="NZ_BAABHO010000062.1"/>
</dbReference>
<accession>A0ABP9CED9</accession>
<dbReference type="SUPFAM" id="SSF51445">
    <property type="entry name" value="(Trans)glycosidases"/>
    <property type="match status" value="1"/>
</dbReference>
<evidence type="ECO:0000313" key="2">
    <source>
        <dbReference type="Proteomes" id="UP001500928"/>
    </source>
</evidence>
<evidence type="ECO:0008006" key="3">
    <source>
        <dbReference type="Google" id="ProtNLM"/>
    </source>
</evidence>
<dbReference type="Gene3D" id="3.20.20.80">
    <property type="entry name" value="Glycosidases"/>
    <property type="match status" value="1"/>
</dbReference>
<dbReference type="EMBL" id="BAABHO010000062">
    <property type="protein sequence ID" value="GAA4808656.1"/>
    <property type="molecule type" value="Genomic_DNA"/>
</dbReference>
<sequence>MRRRPRHRGSAARGALAAAAALALVLVLGACSSASPDPRGGGPAFGTLASSCRPDRVPALRQAGVTVAMIDVQWAAAEPEAGAPDLGYLADVRERVATCTRAGMRVVLGLGLDNGPDWVLERPGAAFVDQFGATSPLREPDLVFDGAVRDAAAGYLRDLAGIVGLGDVAAIRLSAELGYPGPSGATTTQFWAFGDVPQGGPGLAEGVEPSPMPGWRPSEPDWQGAPMTAEQVDGWYAWYTRSLAGSVTWVSDTLRSVGFTGDVHVPLAGRGVLPQDRAAAVAGGLDGRADPEGALGYGLDYPSIFRTFAEHDARLRSLSPPSRLVVDYTGLDDDTATRARAASPGQETCRPGDTPESLAEAGLDRAAAQRWTIALARSVGLPVVAENPGPPGPTTGGSRFSDSEAEQLVAAARYARDCGIDTFFLAFEDQLFEPGSGIDVPAYARVIAGQPA</sequence>
<evidence type="ECO:0000313" key="1">
    <source>
        <dbReference type="EMBL" id="GAA4808656.1"/>
    </source>
</evidence>
<dbReference type="Proteomes" id="UP001500928">
    <property type="component" value="Unassembled WGS sequence"/>
</dbReference>